<protein>
    <submittedName>
        <fullName evidence="3">Universal stress protein UspA</fullName>
    </submittedName>
</protein>
<dbReference type="Proteomes" id="UP000217784">
    <property type="component" value="Unassembled WGS sequence"/>
</dbReference>
<dbReference type="Pfam" id="PF00582">
    <property type="entry name" value="Usp"/>
    <property type="match status" value="1"/>
</dbReference>
<comment type="similarity">
    <text evidence="1">Belongs to the universal stress protein A family.</text>
</comment>
<evidence type="ECO:0000313" key="4">
    <source>
        <dbReference type="Proteomes" id="UP000217784"/>
    </source>
</evidence>
<dbReference type="SUPFAM" id="SSF52402">
    <property type="entry name" value="Adenine nucleotide alpha hydrolases-like"/>
    <property type="match status" value="1"/>
</dbReference>
<dbReference type="PANTHER" id="PTHR46268:SF6">
    <property type="entry name" value="UNIVERSAL STRESS PROTEIN UP12"/>
    <property type="match status" value="1"/>
</dbReference>
<dbReference type="InterPro" id="IPR006015">
    <property type="entry name" value="Universal_stress_UspA"/>
</dbReference>
<organism evidence="3 4">
    <name type="scientific">Methanobacterium bryantii</name>
    <dbReference type="NCBI Taxonomy" id="2161"/>
    <lineage>
        <taxon>Archaea</taxon>
        <taxon>Methanobacteriati</taxon>
        <taxon>Methanobacteriota</taxon>
        <taxon>Methanomada group</taxon>
        <taxon>Methanobacteria</taxon>
        <taxon>Methanobacteriales</taxon>
        <taxon>Methanobacteriaceae</taxon>
        <taxon>Methanobacterium</taxon>
    </lineage>
</organism>
<gene>
    <name evidence="3" type="ORF">ASJ80_15695</name>
</gene>
<dbReference type="RefSeq" id="WP_069584666.1">
    <property type="nucleotide sequence ID" value="NZ_LMVM01000001.1"/>
</dbReference>
<name>A0A2A2HAF7_METBR</name>
<keyword evidence="4" id="KW-1185">Reference proteome</keyword>
<feature type="domain" description="UspA" evidence="2">
    <location>
        <begin position="1"/>
        <end position="147"/>
    </location>
</feature>
<dbReference type="PRINTS" id="PR01438">
    <property type="entry name" value="UNVRSLSTRESS"/>
</dbReference>
<sequence>MYKKILLPTDGSQPALKAAEQAIWIAGKSNAELLALYVIDNSLFMGLPTEKAITRVKEMLEDEGRKSFDALIDMSLKCKEELNTEIKLVFMTKEGRPARTIRKTIEEEGIDLVVMGTSGKHGMDRFLLGSVAEKVVRTASSPVLVVR</sequence>
<dbReference type="CDD" id="cd00293">
    <property type="entry name" value="USP-like"/>
    <property type="match status" value="1"/>
</dbReference>
<accession>A0A2A2HAF7</accession>
<dbReference type="PANTHER" id="PTHR46268">
    <property type="entry name" value="STRESS RESPONSE PROTEIN NHAX"/>
    <property type="match status" value="1"/>
</dbReference>
<evidence type="ECO:0000256" key="1">
    <source>
        <dbReference type="ARBA" id="ARBA00008791"/>
    </source>
</evidence>
<dbReference type="OrthoDB" id="105697at2157"/>
<reference evidence="3 4" key="1">
    <citation type="journal article" date="2017" name="BMC Genomics">
        <title>Genomic analysis of methanogenic archaea reveals a shift towards energy conservation.</title>
        <authorList>
            <person name="Gilmore S.P."/>
            <person name="Henske J.K."/>
            <person name="Sexton J.A."/>
            <person name="Solomon K.V."/>
            <person name="Seppala S."/>
            <person name="Yoo J.I."/>
            <person name="Huyett L.M."/>
            <person name="Pressman A."/>
            <person name="Cogan J.Z."/>
            <person name="Kivenson V."/>
            <person name="Peng X."/>
            <person name="Tan Y."/>
            <person name="Valentine D.L."/>
            <person name="O'Malley M.A."/>
        </authorList>
    </citation>
    <scope>NUCLEOTIDE SEQUENCE [LARGE SCALE GENOMIC DNA]</scope>
    <source>
        <strain evidence="3 4">M.o.H.</strain>
    </source>
</reference>
<comment type="caution">
    <text evidence="3">The sequence shown here is derived from an EMBL/GenBank/DDBJ whole genome shotgun (WGS) entry which is preliminary data.</text>
</comment>
<dbReference type="InterPro" id="IPR014729">
    <property type="entry name" value="Rossmann-like_a/b/a_fold"/>
</dbReference>
<dbReference type="Gene3D" id="3.40.50.620">
    <property type="entry name" value="HUPs"/>
    <property type="match status" value="1"/>
</dbReference>
<proteinExistence type="inferred from homology"/>
<evidence type="ECO:0000313" key="3">
    <source>
        <dbReference type="EMBL" id="PAV06270.1"/>
    </source>
</evidence>
<evidence type="ECO:0000259" key="2">
    <source>
        <dbReference type="Pfam" id="PF00582"/>
    </source>
</evidence>
<dbReference type="InterPro" id="IPR006016">
    <property type="entry name" value="UspA"/>
</dbReference>
<dbReference type="EMBL" id="LMVM01000001">
    <property type="protein sequence ID" value="PAV06270.1"/>
    <property type="molecule type" value="Genomic_DNA"/>
</dbReference>
<dbReference type="AlphaFoldDB" id="A0A2A2HAF7"/>